<dbReference type="InterPro" id="IPR013216">
    <property type="entry name" value="Methyltransf_11"/>
</dbReference>
<name>A0A3B0C8E4_9FLAO</name>
<evidence type="ECO:0000256" key="1">
    <source>
        <dbReference type="SAM" id="Phobius"/>
    </source>
</evidence>
<protein>
    <submittedName>
        <fullName evidence="3">Class I SAM-dependent methyltransferase</fullName>
    </submittedName>
</protein>
<accession>A0A3B0C8E4</accession>
<keyword evidence="1" id="KW-0812">Transmembrane</keyword>
<evidence type="ECO:0000313" key="4">
    <source>
        <dbReference type="Proteomes" id="UP000276603"/>
    </source>
</evidence>
<reference evidence="3 4" key="1">
    <citation type="submission" date="2018-10" db="EMBL/GenBank/DDBJ databases">
        <title>Ulvibacterium marinum gen. nov., sp. nov., a novel marine bacterium of the family Flavobacteriaceae, isolated from a culture of the green alga Ulva prolifera.</title>
        <authorList>
            <person name="Zhang Z."/>
        </authorList>
    </citation>
    <scope>NUCLEOTIDE SEQUENCE [LARGE SCALE GENOMIC DNA]</scope>
    <source>
        <strain evidence="3 4">CCMM003</strain>
    </source>
</reference>
<dbReference type="GO" id="GO:0032259">
    <property type="term" value="P:methylation"/>
    <property type="evidence" value="ECO:0007669"/>
    <property type="project" value="UniProtKB-KW"/>
</dbReference>
<keyword evidence="4" id="KW-1185">Reference proteome</keyword>
<dbReference type="OrthoDB" id="9810615at2"/>
<keyword evidence="3" id="KW-0808">Transferase</keyword>
<dbReference type="Pfam" id="PF08241">
    <property type="entry name" value="Methyltransf_11"/>
    <property type="match status" value="1"/>
</dbReference>
<dbReference type="Proteomes" id="UP000276603">
    <property type="component" value="Unassembled WGS sequence"/>
</dbReference>
<dbReference type="CDD" id="cd02440">
    <property type="entry name" value="AdoMet_MTases"/>
    <property type="match status" value="1"/>
</dbReference>
<dbReference type="SUPFAM" id="SSF53335">
    <property type="entry name" value="S-adenosyl-L-methionine-dependent methyltransferases"/>
    <property type="match status" value="1"/>
</dbReference>
<dbReference type="Gene3D" id="3.40.50.150">
    <property type="entry name" value="Vaccinia Virus protein VP39"/>
    <property type="match status" value="1"/>
</dbReference>
<dbReference type="InterPro" id="IPR029063">
    <property type="entry name" value="SAM-dependent_MTases_sf"/>
</dbReference>
<dbReference type="RefSeq" id="WP_120712966.1">
    <property type="nucleotide sequence ID" value="NZ_RBCJ01000003.1"/>
</dbReference>
<sequence length="275" mass="31569">MNSKSLINRDIELFYNRASEETRLEKGMGVFEFERVKSLIEKYIPSPSSKIVDVGGGTGKYAEWLAKKGHSVHVVEPVEKHCVLAQDRADRLRKPFVVHRGEARNLKFSNNFADVIILHGPLYHLQKKEDRISALREAKRVVRKNGIILGFAINYTASTLAGLFNGLIHKPAFFDMCQTELVTSVHNRPDAFPWLLAEAFYHRPDGLKEEFLEQELECIHMHAVEGMVWLDKNYFASLNHEKKRKNLMRLLEITENDFGLLPFSPHIMIAAKNTL</sequence>
<keyword evidence="1" id="KW-1133">Transmembrane helix</keyword>
<dbReference type="AlphaFoldDB" id="A0A3B0C8E4"/>
<keyword evidence="1" id="KW-0472">Membrane</keyword>
<evidence type="ECO:0000259" key="2">
    <source>
        <dbReference type="Pfam" id="PF08241"/>
    </source>
</evidence>
<proteinExistence type="predicted"/>
<evidence type="ECO:0000313" key="3">
    <source>
        <dbReference type="EMBL" id="RKN80157.1"/>
    </source>
</evidence>
<comment type="caution">
    <text evidence="3">The sequence shown here is derived from an EMBL/GenBank/DDBJ whole genome shotgun (WGS) entry which is preliminary data.</text>
</comment>
<organism evidence="3 4">
    <name type="scientific">Ulvibacterium marinum</name>
    <dbReference type="NCBI Taxonomy" id="2419782"/>
    <lineage>
        <taxon>Bacteria</taxon>
        <taxon>Pseudomonadati</taxon>
        <taxon>Bacteroidota</taxon>
        <taxon>Flavobacteriia</taxon>
        <taxon>Flavobacteriales</taxon>
        <taxon>Flavobacteriaceae</taxon>
        <taxon>Ulvibacterium</taxon>
    </lineage>
</organism>
<keyword evidence="3" id="KW-0489">Methyltransferase</keyword>
<feature type="transmembrane region" description="Helical" evidence="1">
    <location>
        <begin position="146"/>
        <end position="168"/>
    </location>
</feature>
<gene>
    <name evidence="3" type="ORF">D7Z94_18135</name>
</gene>
<dbReference type="EMBL" id="RBCJ01000003">
    <property type="protein sequence ID" value="RKN80157.1"/>
    <property type="molecule type" value="Genomic_DNA"/>
</dbReference>
<feature type="domain" description="Methyltransferase type 11" evidence="2">
    <location>
        <begin position="52"/>
        <end position="149"/>
    </location>
</feature>
<dbReference type="GO" id="GO:0008757">
    <property type="term" value="F:S-adenosylmethionine-dependent methyltransferase activity"/>
    <property type="evidence" value="ECO:0007669"/>
    <property type="project" value="InterPro"/>
</dbReference>